<dbReference type="Proteomes" id="UP000198607">
    <property type="component" value="Unassembled WGS sequence"/>
</dbReference>
<dbReference type="OrthoDB" id="9181174at2"/>
<evidence type="ECO:0000256" key="1">
    <source>
        <dbReference type="SAM" id="MobiDB-lite"/>
    </source>
</evidence>
<feature type="compositionally biased region" description="Basic and acidic residues" evidence="1">
    <location>
        <begin position="81"/>
        <end position="93"/>
    </location>
</feature>
<dbReference type="RefSeq" id="WP_091936715.1">
    <property type="nucleotide sequence ID" value="NZ_FNCY01000006.1"/>
</dbReference>
<protein>
    <recommendedName>
        <fullName evidence="4">Transcriptional regulator HTH-type FeoC domain-containing protein</fullName>
    </recommendedName>
</protein>
<sequence>MDASILKYLKANGEQLDADISKALSIPMAQLQPLVERLSASGEVICCKVTRFIDGKKIEGTSCRLSCDLPAPARGRKPGGAKKELDLDRIPEQ</sequence>
<dbReference type="AlphaFoldDB" id="A0A1G8CYZ7"/>
<name>A0A1G8CYZ7_9RHOO</name>
<accession>A0A1G8CYZ7</accession>
<evidence type="ECO:0000313" key="3">
    <source>
        <dbReference type="Proteomes" id="UP000198607"/>
    </source>
</evidence>
<keyword evidence="3" id="KW-1185">Reference proteome</keyword>
<dbReference type="STRING" id="83767.SAMN05660652_01782"/>
<reference evidence="2 3" key="1">
    <citation type="submission" date="2016-10" db="EMBL/GenBank/DDBJ databases">
        <authorList>
            <person name="de Groot N.N."/>
        </authorList>
    </citation>
    <scope>NUCLEOTIDE SEQUENCE [LARGE SCALE GENOMIC DNA]</scope>
    <source>
        <strain evidence="2 3">DSM 5885</strain>
    </source>
</reference>
<evidence type="ECO:0008006" key="4">
    <source>
        <dbReference type="Google" id="ProtNLM"/>
    </source>
</evidence>
<proteinExistence type="predicted"/>
<feature type="region of interest" description="Disordered" evidence="1">
    <location>
        <begin position="71"/>
        <end position="93"/>
    </location>
</feature>
<organism evidence="2 3">
    <name type="scientific">Propionivibrio dicarboxylicus</name>
    <dbReference type="NCBI Taxonomy" id="83767"/>
    <lineage>
        <taxon>Bacteria</taxon>
        <taxon>Pseudomonadati</taxon>
        <taxon>Pseudomonadota</taxon>
        <taxon>Betaproteobacteria</taxon>
        <taxon>Rhodocyclales</taxon>
        <taxon>Rhodocyclaceae</taxon>
        <taxon>Propionivibrio</taxon>
    </lineage>
</organism>
<gene>
    <name evidence="2" type="ORF">SAMN05660652_01782</name>
</gene>
<evidence type="ECO:0000313" key="2">
    <source>
        <dbReference type="EMBL" id="SDH50725.1"/>
    </source>
</evidence>
<dbReference type="EMBL" id="FNCY01000006">
    <property type="protein sequence ID" value="SDH50725.1"/>
    <property type="molecule type" value="Genomic_DNA"/>
</dbReference>